<evidence type="ECO:0000313" key="2">
    <source>
        <dbReference type="EMBL" id="OLU45044.1"/>
    </source>
</evidence>
<proteinExistence type="predicted"/>
<evidence type="ECO:0000313" key="3">
    <source>
        <dbReference type="Proteomes" id="UP000186758"/>
    </source>
</evidence>
<feature type="compositionally biased region" description="Basic and acidic residues" evidence="1">
    <location>
        <begin position="29"/>
        <end position="49"/>
    </location>
</feature>
<feature type="region of interest" description="Disordered" evidence="1">
    <location>
        <begin position="20"/>
        <end position="49"/>
    </location>
</feature>
<evidence type="ECO:0000256" key="1">
    <source>
        <dbReference type="SAM" id="MobiDB-lite"/>
    </source>
</evidence>
<reference evidence="2 3" key="1">
    <citation type="submission" date="2016-11" db="EMBL/GenBank/DDBJ databases">
        <title>Description of two novel members of the family Erysipelotrichaceae: Ileibacterium lipovorans gen. nov., sp. nov. and Dubosiella newyorkensis, gen. nov., sp. nov.</title>
        <authorList>
            <person name="Cox L.M."/>
            <person name="Sohn J."/>
            <person name="Tyrrell K.L."/>
            <person name="Citron D.M."/>
            <person name="Lawson P.A."/>
            <person name="Patel N.B."/>
            <person name="Iizumi T."/>
            <person name="Perez-Perez G.I."/>
            <person name="Goldstein E.J."/>
            <person name="Blaser M.J."/>
        </authorList>
    </citation>
    <scope>NUCLEOTIDE SEQUENCE [LARGE SCALE GENOMIC DNA]</scope>
    <source>
        <strain evidence="2 3">NYU-BL-K8</strain>
    </source>
</reference>
<dbReference type="Proteomes" id="UP000186758">
    <property type="component" value="Unassembled WGS sequence"/>
</dbReference>
<comment type="caution">
    <text evidence="2">The sequence shown here is derived from an EMBL/GenBank/DDBJ whole genome shotgun (WGS) entry which is preliminary data.</text>
</comment>
<name>A0A1Q9YK95_9FIRM</name>
<sequence length="91" mass="10471">MRQKTAGSCGFLWRTERGKTDDFGYSQKSRGDRERGRPIIQRRIREEENQGNRCAVHDLNGDRQAAHGLDKTLRKAGYSVIILTTDHDPDR</sequence>
<dbReference type="AlphaFoldDB" id="A0A1Q9YK95"/>
<gene>
    <name evidence="2" type="ORF">BO223_05995</name>
</gene>
<accession>A0A1Q9YK95</accession>
<organism evidence="2 3">
    <name type="scientific">Faecalibaculum rodentium</name>
    <dbReference type="NCBI Taxonomy" id="1702221"/>
    <lineage>
        <taxon>Bacteria</taxon>
        <taxon>Bacillati</taxon>
        <taxon>Bacillota</taxon>
        <taxon>Erysipelotrichia</taxon>
        <taxon>Erysipelotrichales</taxon>
        <taxon>Erysipelotrichaceae</taxon>
        <taxon>Faecalibaculum</taxon>
    </lineage>
</organism>
<dbReference type="EMBL" id="MPJZ01000053">
    <property type="protein sequence ID" value="OLU45044.1"/>
    <property type="molecule type" value="Genomic_DNA"/>
</dbReference>
<dbReference type="RefSeq" id="WP_075885349.1">
    <property type="nucleotide sequence ID" value="NZ_CAJTBG010000005.1"/>
</dbReference>
<protein>
    <submittedName>
        <fullName evidence="2">Uncharacterized protein</fullName>
    </submittedName>
</protein>